<sequence length="240" mass="25574">MNPTGAFYAGKLALITGSRRGVGRLIAEHILRNGGRVAGFARGESTIDHPDYHHFQVDIGDPASVQQGFAALKKVSEAVHIVINNAAVLTSQYAMIMPPAQAQAMINTNLMGAFMVSREASKLMRKGKWGRIINIGSMAVSLEPIGDSVYAACKAGLATLANVMAKELAPLNITCNTLSITAIKTDMLAQLPGDKIDAVIAGLPIPRYAEPDDIFNIIDFLASERSAYITAQTIYMGGVN</sequence>
<dbReference type="PANTHER" id="PTHR42760:SF133">
    <property type="entry name" value="3-OXOACYL-[ACYL-CARRIER-PROTEIN] REDUCTASE"/>
    <property type="match status" value="1"/>
</dbReference>
<dbReference type="RefSeq" id="WP_161008902.1">
    <property type="nucleotide sequence ID" value="NZ_WWCN01000016.1"/>
</dbReference>
<comment type="caution">
    <text evidence="3">The sequence shown here is derived from an EMBL/GenBank/DDBJ whole genome shotgun (WGS) entry which is preliminary data.</text>
</comment>
<dbReference type="Gene3D" id="3.40.50.720">
    <property type="entry name" value="NAD(P)-binding Rossmann-like Domain"/>
    <property type="match status" value="1"/>
</dbReference>
<evidence type="ECO:0000256" key="2">
    <source>
        <dbReference type="ARBA" id="ARBA00023002"/>
    </source>
</evidence>
<evidence type="ECO:0000256" key="1">
    <source>
        <dbReference type="ARBA" id="ARBA00006484"/>
    </source>
</evidence>
<dbReference type="InterPro" id="IPR020904">
    <property type="entry name" value="Sc_DH/Rdtase_CS"/>
</dbReference>
<dbReference type="InterPro" id="IPR036291">
    <property type="entry name" value="NAD(P)-bd_dom_sf"/>
</dbReference>
<proteinExistence type="inferred from homology"/>
<comment type="similarity">
    <text evidence="1">Belongs to the short-chain dehydrogenases/reductases (SDR) family.</text>
</comment>
<keyword evidence="2" id="KW-0560">Oxidoreductase</keyword>
<dbReference type="PRINTS" id="PR00081">
    <property type="entry name" value="GDHRDH"/>
</dbReference>
<dbReference type="PROSITE" id="PS00061">
    <property type="entry name" value="ADH_SHORT"/>
    <property type="match status" value="1"/>
</dbReference>
<dbReference type="AlphaFoldDB" id="A0A6L8KI49"/>
<dbReference type="SUPFAM" id="SSF51735">
    <property type="entry name" value="NAD(P)-binding Rossmann-fold domains"/>
    <property type="match status" value="1"/>
</dbReference>
<organism evidence="3 4">
    <name type="scientific">Duganella flavida</name>
    <dbReference type="NCBI Taxonomy" id="2692175"/>
    <lineage>
        <taxon>Bacteria</taxon>
        <taxon>Pseudomonadati</taxon>
        <taxon>Pseudomonadota</taxon>
        <taxon>Betaproteobacteria</taxon>
        <taxon>Burkholderiales</taxon>
        <taxon>Oxalobacteraceae</taxon>
        <taxon>Telluria group</taxon>
        <taxon>Duganella</taxon>
    </lineage>
</organism>
<evidence type="ECO:0000313" key="3">
    <source>
        <dbReference type="EMBL" id="MYM25452.1"/>
    </source>
</evidence>
<keyword evidence="4" id="KW-1185">Reference proteome</keyword>
<accession>A0A6L8KI49</accession>
<dbReference type="PRINTS" id="PR00080">
    <property type="entry name" value="SDRFAMILY"/>
</dbReference>
<name>A0A6L8KI49_9BURK</name>
<dbReference type="GO" id="GO:0016616">
    <property type="term" value="F:oxidoreductase activity, acting on the CH-OH group of donors, NAD or NADP as acceptor"/>
    <property type="evidence" value="ECO:0007669"/>
    <property type="project" value="TreeGrafter"/>
</dbReference>
<evidence type="ECO:0000313" key="4">
    <source>
        <dbReference type="Proteomes" id="UP000479335"/>
    </source>
</evidence>
<dbReference type="Proteomes" id="UP000479335">
    <property type="component" value="Unassembled WGS sequence"/>
</dbReference>
<gene>
    <name evidence="3" type="ORF">GTP46_22740</name>
</gene>
<dbReference type="InterPro" id="IPR002347">
    <property type="entry name" value="SDR_fam"/>
</dbReference>
<dbReference type="Pfam" id="PF13561">
    <property type="entry name" value="adh_short_C2"/>
    <property type="match status" value="1"/>
</dbReference>
<dbReference type="PANTHER" id="PTHR42760">
    <property type="entry name" value="SHORT-CHAIN DEHYDROGENASES/REDUCTASES FAMILY MEMBER"/>
    <property type="match status" value="1"/>
</dbReference>
<reference evidence="3 4" key="1">
    <citation type="submission" date="2019-12" db="EMBL/GenBank/DDBJ databases">
        <title>Novel species isolated from a subtropical stream in China.</title>
        <authorList>
            <person name="Lu H."/>
        </authorList>
    </citation>
    <scope>NUCLEOTIDE SEQUENCE [LARGE SCALE GENOMIC DNA]</scope>
    <source>
        <strain evidence="3 4">FT135W</strain>
    </source>
</reference>
<protein>
    <submittedName>
        <fullName evidence="3">SDR family oxidoreductase</fullName>
    </submittedName>
</protein>
<dbReference type="EMBL" id="WWCN01000016">
    <property type="protein sequence ID" value="MYM25452.1"/>
    <property type="molecule type" value="Genomic_DNA"/>
</dbReference>